<organism evidence="1 2">
    <name type="scientific">Panagrolaimus sp. PS1159</name>
    <dbReference type="NCBI Taxonomy" id="55785"/>
    <lineage>
        <taxon>Eukaryota</taxon>
        <taxon>Metazoa</taxon>
        <taxon>Ecdysozoa</taxon>
        <taxon>Nematoda</taxon>
        <taxon>Chromadorea</taxon>
        <taxon>Rhabditida</taxon>
        <taxon>Tylenchina</taxon>
        <taxon>Panagrolaimomorpha</taxon>
        <taxon>Panagrolaimoidea</taxon>
        <taxon>Panagrolaimidae</taxon>
        <taxon>Panagrolaimus</taxon>
    </lineage>
</organism>
<dbReference type="Proteomes" id="UP000887580">
    <property type="component" value="Unplaced"/>
</dbReference>
<accession>A0AC35GM09</accession>
<proteinExistence type="predicted"/>
<protein>
    <submittedName>
        <fullName evidence="2">Uncharacterized protein</fullName>
    </submittedName>
</protein>
<evidence type="ECO:0000313" key="1">
    <source>
        <dbReference type="Proteomes" id="UP000887580"/>
    </source>
</evidence>
<dbReference type="WBParaSite" id="PS1159_v2.g6494.t1">
    <property type="protein sequence ID" value="PS1159_v2.g6494.t1"/>
    <property type="gene ID" value="PS1159_v2.g6494"/>
</dbReference>
<reference evidence="2" key="1">
    <citation type="submission" date="2022-11" db="UniProtKB">
        <authorList>
            <consortium name="WormBaseParasite"/>
        </authorList>
    </citation>
    <scope>IDENTIFICATION</scope>
</reference>
<sequence length="296" mass="34147">MIHTENISFPLNFNKNTCVLVNSKFGFTLVPKCLKDKINQFHFEKIIGKFEVVKIALDEEFLTEIPFDSVSNTFKCEKGAKPTLQIFMSANIEMKKADYVEAFYHLQICPKEMIILEIYDYIQRVLEIPEYKLKFNYYIKRIAATNVEISFDNPEGVRIQHHSGKFKFYVRPTQVVDYKLSVIFERKSEFETVESRPNSPLLSQTSAVKELEEQADIQYTNITHISSSDDIASIQSSTNSKILHQNSVKFESTKESPKFDAQPLELAPFIQTSQKFLDEVFDMLKVGIFGAETENA</sequence>
<name>A0AC35GM09_9BILA</name>
<evidence type="ECO:0000313" key="2">
    <source>
        <dbReference type="WBParaSite" id="PS1159_v2.g6494.t1"/>
    </source>
</evidence>